<keyword evidence="18" id="KW-1185">Reference proteome</keyword>
<feature type="transmembrane region" description="Helical" evidence="14">
    <location>
        <begin position="1093"/>
        <end position="1117"/>
    </location>
</feature>
<comment type="subcellular location">
    <subcellularLocation>
        <location evidence="1">Membrane</location>
        <topology evidence="1">Single-pass membrane protein</topology>
    </subcellularLocation>
</comment>
<gene>
    <name evidence="17" type="ORF">GH714_034996</name>
</gene>
<name>A0A6A6L6I9_HEVBR</name>
<dbReference type="GO" id="GO:0016020">
    <property type="term" value="C:membrane"/>
    <property type="evidence" value="ECO:0007669"/>
    <property type="project" value="UniProtKB-SubCell"/>
</dbReference>
<dbReference type="Pfam" id="PF12819">
    <property type="entry name" value="Malectin_like"/>
    <property type="match status" value="2"/>
</dbReference>
<dbReference type="Gene3D" id="2.60.120.430">
    <property type="entry name" value="Galactose-binding lectin"/>
    <property type="match status" value="2"/>
</dbReference>
<evidence type="ECO:0000256" key="12">
    <source>
        <dbReference type="ARBA" id="ARBA00034056"/>
    </source>
</evidence>
<proteinExistence type="inferred from homology"/>
<evidence type="ECO:0000256" key="3">
    <source>
        <dbReference type="ARBA" id="ARBA00007166"/>
    </source>
</evidence>
<dbReference type="UniPathway" id="UPA00154"/>
<feature type="domain" description="Chalcone isomerase" evidence="15">
    <location>
        <begin position="89"/>
        <end position="174"/>
    </location>
</feature>
<evidence type="ECO:0000313" key="18">
    <source>
        <dbReference type="Proteomes" id="UP000467840"/>
    </source>
</evidence>
<keyword evidence="5" id="KW-0732">Signal</keyword>
<comment type="similarity">
    <text evidence="3 13">Belongs to the chalcone isomerase family.</text>
</comment>
<comment type="function">
    <text evidence="11">Catalyzes the intramolecular cyclization of bicyclic chalcones into tricyclic (S)-flavanones. Responsible for the isomerization of 4,2',4',6'-tetrahydroxychalcone (also termed chalcone) into naringenin.</text>
</comment>
<dbReference type="InterPro" id="IPR016087">
    <property type="entry name" value="Chalcone_isomerase"/>
</dbReference>
<feature type="domain" description="Malectin-like" evidence="16">
    <location>
        <begin position="749"/>
        <end position="1070"/>
    </location>
</feature>
<accession>A0A6A6L6I9</accession>
<dbReference type="SUPFAM" id="SSF54626">
    <property type="entry name" value="Chalcone isomerase"/>
    <property type="match status" value="2"/>
</dbReference>
<feature type="domain" description="Malectin-like" evidence="16">
    <location>
        <begin position="396"/>
        <end position="719"/>
    </location>
</feature>
<keyword evidence="9" id="KW-0413">Isomerase</keyword>
<comment type="catalytic activity">
    <reaction evidence="12">
        <text>a chalcone = a flavanone.</text>
        <dbReference type="EC" id="5.5.1.6"/>
    </reaction>
</comment>
<evidence type="ECO:0000256" key="2">
    <source>
        <dbReference type="ARBA" id="ARBA00004966"/>
    </source>
</evidence>
<evidence type="ECO:0000256" key="9">
    <source>
        <dbReference type="ARBA" id="ARBA00023235"/>
    </source>
</evidence>
<keyword evidence="10" id="KW-0284">Flavonoid biosynthesis</keyword>
<evidence type="ECO:0000256" key="5">
    <source>
        <dbReference type="ARBA" id="ARBA00022729"/>
    </source>
</evidence>
<dbReference type="InterPro" id="IPR016088">
    <property type="entry name" value="Chalcone_isomerase_3-sand"/>
</dbReference>
<evidence type="ECO:0000256" key="7">
    <source>
        <dbReference type="ARBA" id="ARBA00023136"/>
    </source>
</evidence>
<dbReference type="InterPro" id="IPR024788">
    <property type="entry name" value="Malectin-like_Carb-bd_dom"/>
</dbReference>
<dbReference type="InterPro" id="IPR016089">
    <property type="entry name" value="Chalcone_isomerase_bundle_sf"/>
</dbReference>
<evidence type="ECO:0000256" key="13">
    <source>
        <dbReference type="RuleBase" id="RU361158"/>
    </source>
</evidence>
<dbReference type="InterPro" id="IPR036298">
    <property type="entry name" value="Chalcone_isomerase_sf"/>
</dbReference>
<keyword evidence="6 14" id="KW-1133">Transmembrane helix</keyword>
<comment type="caution">
    <text evidence="17">The sequence shown here is derived from an EMBL/GenBank/DDBJ whole genome shotgun (WGS) entry which is preliminary data.</text>
</comment>
<protein>
    <recommendedName>
        <fullName evidence="13">Chalcone-flavonone isomerase family protein</fullName>
    </recommendedName>
</protein>
<organism evidence="17 18">
    <name type="scientific">Hevea brasiliensis</name>
    <name type="common">Para rubber tree</name>
    <name type="synonym">Siphonia brasiliensis</name>
    <dbReference type="NCBI Taxonomy" id="3981"/>
    <lineage>
        <taxon>Eukaryota</taxon>
        <taxon>Viridiplantae</taxon>
        <taxon>Streptophyta</taxon>
        <taxon>Embryophyta</taxon>
        <taxon>Tracheophyta</taxon>
        <taxon>Spermatophyta</taxon>
        <taxon>Magnoliopsida</taxon>
        <taxon>eudicotyledons</taxon>
        <taxon>Gunneridae</taxon>
        <taxon>Pentapetalae</taxon>
        <taxon>rosids</taxon>
        <taxon>fabids</taxon>
        <taxon>Malpighiales</taxon>
        <taxon>Euphorbiaceae</taxon>
        <taxon>Crotonoideae</taxon>
        <taxon>Micrandreae</taxon>
        <taxon>Hevea</taxon>
    </lineage>
</organism>
<dbReference type="Gene3D" id="1.10.890.20">
    <property type="match status" value="1"/>
</dbReference>
<dbReference type="PANTHER" id="PTHR28039">
    <property type="entry name" value="CHALCONE--FLAVONONE ISOMERASE 1-RELATED"/>
    <property type="match status" value="1"/>
</dbReference>
<evidence type="ECO:0000256" key="4">
    <source>
        <dbReference type="ARBA" id="ARBA00022692"/>
    </source>
</evidence>
<reference evidence="17 18" key="1">
    <citation type="journal article" date="2020" name="Mol. Plant">
        <title>The Chromosome-Based Rubber Tree Genome Provides New Insights into Spurge Genome Evolution and Rubber Biosynthesis.</title>
        <authorList>
            <person name="Liu J."/>
            <person name="Shi C."/>
            <person name="Shi C.C."/>
            <person name="Li W."/>
            <person name="Zhang Q.J."/>
            <person name="Zhang Y."/>
            <person name="Li K."/>
            <person name="Lu H.F."/>
            <person name="Shi C."/>
            <person name="Zhu S.T."/>
            <person name="Xiao Z.Y."/>
            <person name="Nan H."/>
            <person name="Yue Y."/>
            <person name="Zhu X.G."/>
            <person name="Wu Y."/>
            <person name="Hong X.N."/>
            <person name="Fan G.Y."/>
            <person name="Tong Y."/>
            <person name="Zhang D."/>
            <person name="Mao C.L."/>
            <person name="Liu Y.L."/>
            <person name="Hao S.J."/>
            <person name="Liu W.Q."/>
            <person name="Lv M.Q."/>
            <person name="Zhang H.B."/>
            <person name="Liu Y."/>
            <person name="Hu-Tang G.R."/>
            <person name="Wang J.P."/>
            <person name="Wang J.H."/>
            <person name="Sun Y.H."/>
            <person name="Ni S.B."/>
            <person name="Chen W.B."/>
            <person name="Zhang X.C."/>
            <person name="Jiao Y.N."/>
            <person name="Eichler E.E."/>
            <person name="Li G.H."/>
            <person name="Liu X."/>
            <person name="Gao L.Z."/>
        </authorList>
    </citation>
    <scope>NUCLEOTIDE SEQUENCE [LARGE SCALE GENOMIC DNA]</scope>
    <source>
        <strain evidence="18">cv. GT1</strain>
        <tissue evidence="17">Leaf</tissue>
    </source>
</reference>
<sequence>MSPAATSLTHINVENIAFSPAVKPPASNKTLFLGGAGVRGLEIQGKFVKFTAIGVYLEDEAVPLLAVKWKGKSAQELTDSVEFFRDIVTEAKAIDKFLEVFKAQTFPPGSSILFTQLPNGSLAIRFSKDGSIPEAENAVIQNKLLSEAVLESIIGKNGVSPATRETMATRLTELFEKNAEINGTNHKLSTISPAVTSVSQIEVETVAFPPAVKPPASNKTLFLGGAGARGLEIQGKFVKFTAIGVYLEDEAVPVLAVRWKGKSGKELTDSVEFFRDIVTGPFEKFIRVTMILPLTGQQYSEKVSENCVAIWKSLGIYTDAEAKAIDKFLEIFKAETFPPGSSILFTLLPHGALAITFSKDGSIPEVESTMIENKLLSEAVLESIIGKHDPNTWLNIDCGIEAPRVGPNLLSWNMDHQFTQSGINKRLPEKQPLDEMTTLRFFPNQMDQNCYTIPAYKRTLQYIIRAGFYYGNYDGLSKPPTFDLYLDGQIWSTVKTSTIGGPIYVEAIYVTHGSGSIGVCLIQTRDGEIPFISSLEAMPLWTHLYSQMENNSTFTLVNRTNLGGNEIRYTGLFSDEKYNRIWTSGAIPQNCKQVPTLPDSTTATLENDPPKLVLQDSIVSNTSDPIILTVDNPPNWTSRTAYLVLYFTEMATRPTLNDTRIMDIEINRQMMYTVGAEINQCKVVTLYPVPLVGPTINIKLASSRLSTLPPMISTMEVFTRANYNPPPSYAAAPGTKATSGYNPVDNYLIDCGSSTNKSVGDRVFVADQFYSNLLSNPHIIFANASSSPNSSAYNPSLFQTARIFNETSHYTFSVKKSGRHWIRIYFYPFVFRNYNLSNAKFSVYAQNFTLIKEYQSKVNPEVREYSFNVTSDRLVLTFSPFSNSFAFVNALEVFSLPDELIPPGATTIGPQGSYQNLWEHALETVERLNMEKFLSDIKAVNFSKGVVTENIAPSSVYGTATILNTEPDPMTNANVTWLFNVDPGFDYLVRFHFCDILPRPSARFYFNVYIGSSAVVQYLDLLNRTSDVGVPYFMDVITRVTGSRMLNVSVGPSNNVQYPNALLNGLEVTKISNSKESLDVLDSLSPKSSKTKVILIVGLAVGLFIIFVLALVLFLLCRRRLADLSHQGRR</sequence>
<dbReference type="EMBL" id="JAAGAX010000013">
    <property type="protein sequence ID" value="KAF2295898.1"/>
    <property type="molecule type" value="Genomic_DNA"/>
</dbReference>
<evidence type="ECO:0000256" key="8">
    <source>
        <dbReference type="ARBA" id="ARBA00023180"/>
    </source>
</evidence>
<dbReference type="Pfam" id="PF02431">
    <property type="entry name" value="Chalcone"/>
    <property type="match status" value="2"/>
</dbReference>
<evidence type="ECO:0000259" key="16">
    <source>
        <dbReference type="Pfam" id="PF12819"/>
    </source>
</evidence>
<dbReference type="Gene3D" id="3.50.70.10">
    <property type="match status" value="2"/>
</dbReference>
<evidence type="ECO:0000256" key="11">
    <source>
        <dbReference type="ARBA" id="ARBA00025429"/>
    </source>
</evidence>
<keyword evidence="8" id="KW-0325">Glycoprotein</keyword>
<comment type="pathway">
    <text evidence="2">Secondary metabolite biosynthesis; flavonoid biosynthesis.</text>
</comment>
<dbReference type="InterPro" id="IPR044164">
    <property type="entry name" value="CFI"/>
</dbReference>
<keyword evidence="4 14" id="KW-0812">Transmembrane</keyword>
<evidence type="ECO:0000259" key="15">
    <source>
        <dbReference type="Pfam" id="PF02431"/>
    </source>
</evidence>
<dbReference type="FunFam" id="2.60.120.430:FF:000005">
    <property type="entry name" value="Putative receptor-like protein kinase"/>
    <property type="match status" value="1"/>
</dbReference>
<dbReference type="GO" id="GO:0009813">
    <property type="term" value="P:flavonoid biosynthetic process"/>
    <property type="evidence" value="ECO:0007669"/>
    <property type="project" value="UniProtKB-UniPathway"/>
</dbReference>
<keyword evidence="7 14" id="KW-0472">Membrane</keyword>
<dbReference type="Proteomes" id="UP000467840">
    <property type="component" value="Chromosome 7"/>
</dbReference>
<dbReference type="GO" id="GO:0045430">
    <property type="term" value="F:chalcone isomerase activity"/>
    <property type="evidence" value="ECO:0007669"/>
    <property type="project" value="UniProtKB-EC"/>
</dbReference>
<dbReference type="PANTHER" id="PTHR28039:SF8">
    <property type="entry name" value="CHALCONE--FLAVANONE ISOMERASE 1-RELATED"/>
    <property type="match status" value="1"/>
</dbReference>
<evidence type="ECO:0000256" key="1">
    <source>
        <dbReference type="ARBA" id="ARBA00004167"/>
    </source>
</evidence>
<feature type="domain" description="Chalcone isomerase" evidence="15">
    <location>
        <begin position="203"/>
        <end position="388"/>
    </location>
</feature>
<evidence type="ECO:0000313" key="17">
    <source>
        <dbReference type="EMBL" id="KAF2295898.1"/>
    </source>
</evidence>
<evidence type="ECO:0000256" key="10">
    <source>
        <dbReference type="ARBA" id="ARBA00023241"/>
    </source>
</evidence>
<evidence type="ECO:0000256" key="6">
    <source>
        <dbReference type="ARBA" id="ARBA00022989"/>
    </source>
</evidence>
<dbReference type="AlphaFoldDB" id="A0A6A6L6I9"/>
<evidence type="ECO:0000256" key="14">
    <source>
        <dbReference type="SAM" id="Phobius"/>
    </source>
</evidence>